<proteinExistence type="predicted"/>
<dbReference type="Proteomes" id="UP000295479">
    <property type="component" value="Unassembled WGS sequence"/>
</dbReference>
<dbReference type="OrthoDB" id="1436634at2"/>
<keyword evidence="2" id="KW-1185">Reference proteome</keyword>
<evidence type="ECO:0000313" key="1">
    <source>
        <dbReference type="EMBL" id="TDD96152.1"/>
    </source>
</evidence>
<sequence length="138" mass="14743">MTTATQNSENLFSDNSDASLSAMEHKSKEMKIRGVGIIAFLEGGKGNWVSKMKVMGALKNEEVNFLAVAYSKAGEMVDTLKNSGTSDRTPLLGEFKFIGGVIEKVNNGYVLAVFSGATGEEDTVVAALGLEFILSKLK</sequence>
<dbReference type="EMBL" id="SMFK01000007">
    <property type="protein sequence ID" value="TDD96152.1"/>
    <property type="molecule type" value="Genomic_DNA"/>
</dbReference>
<name>A0A4R5CFX7_9FLAO</name>
<reference evidence="1 2" key="1">
    <citation type="submission" date="2019-03" db="EMBL/GenBank/DDBJ databases">
        <title>Flavobacterium AR-3-4 sp. nov. isolated from arctic soil.</title>
        <authorList>
            <person name="Chaudhary D.K."/>
        </authorList>
    </citation>
    <scope>NUCLEOTIDE SEQUENCE [LARGE SCALE GENOMIC DNA]</scope>
    <source>
        <strain evidence="1 2">AR-3-4</strain>
    </source>
</reference>
<dbReference type="RefSeq" id="WP_132005991.1">
    <property type="nucleotide sequence ID" value="NZ_SMFK01000007.1"/>
</dbReference>
<comment type="caution">
    <text evidence="1">The sequence shown here is derived from an EMBL/GenBank/DDBJ whole genome shotgun (WGS) entry which is preliminary data.</text>
</comment>
<dbReference type="AlphaFoldDB" id="A0A4R5CFX7"/>
<protein>
    <recommendedName>
        <fullName evidence="3">Heme-binding protein</fullName>
    </recommendedName>
</protein>
<evidence type="ECO:0000313" key="2">
    <source>
        <dbReference type="Proteomes" id="UP000295479"/>
    </source>
</evidence>
<accession>A0A4R5CFX7</accession>
<organism evidence="1 2">
    <name type="scientific">Flavobacterium cellulosilyticum</name>
    <dbReference type="NCBI Taxonomy" id="2541731"/>
    <lineage>
        <taxon>Bacteria</taxon>
        <taxon>Pseudomonadati</taxon>
        <taxon>Bacteroidota</taxon>
        <taxon>Flavobacteriia</taxon>
        <taxon>Flavobacteriales</taxon>
        <taxon>Flavobacteriaceae</taxon>
        <taxon>Flavobacterium</taxon>
    </lineage>
</organism>
<evidence type="ECO:0008006" key="3">
    <source>
        <dbReference type="Google" id="ProtNLM"/>
    </source>
</evidence>
<gene>
    <name evidence="1" type="ORF">E0F76_11680</name>
</gene>